<dbReference type="Proteomes" id="UP000085678">
    <property type="component" value="Unplaced"/>
</dbReference>
<evidence type="ECO:0000256" key="8">
    <source>
        <dbReference type="ARBA" id="ARBA00023054"/>
    </source>
</evidence>
<dbReference type="Pfam" id="PF13476">
    <property type="entry name" value="AAA_23"/>
    <property type="match status" value="1"/>
</dbReference>
<dbReference type="STRING" id="7574.A0A1S3GY52"/>
<dbReference type="InterPro" id="IPR027417">
    <property type="entry name" value="P-loop_NTPase"/>
</dbReference>
<dbReference type="KEGG" id="lak:106150428"/>
<dbReference type="SUPFAM" id="SSF52540">
    <property type="entry name" value="P-loop containing nucleoside triphosphate hydrolases"/>
    <property type="match status" value="2"/>
</dbReference>
<feature type="coiled-coil region" evidence="10">
    <location>
        <begin position="854"/>
        <end position="888"/>
    </location>
</feature>
<evidence type="ECO:0000256" key="5">
    <source>
        <dbReference type="ARBA" id="ARBA00022454"/>
    </source>
</evidence>
<accession>A0A1S3GY52</accession>
<evidence type="ECO:0000259" key="12">
    <source>
        <dbReference type="Pfam" id="PF13476"/>
    </source>
</evidence>
<dbReference type="PANTHER" id="PTHR45916:SF1">
    <property type="entry name" value="STRUCTURAL MAINTENANCE OF CHROMOSOMES PROTEIN 5"/>
    <property type="match status" value="1"/>
</dbReference>
<dbReference type="OrthoDB" id="10254973at2759"/>
<evidence type="ECO:0000256" key="4">
    <source>
        <dbReference type="ARBA" id="ARBA00018687"/>
    </source>
</evidence>
<dbReference type="FunCoup" id="A0A1S3GY52">
    <property type="interactions" value="2495"/>
</dbReference>
<reference evidence="14" key="1">
    <citation type="submission" date="2025-08" db="UniProtKB">
        <authorList>
            <consortium name="RefSeq"/>
        </authorList>
    </citation>
    <scope>IDENTIFICATION</scope>
    <source>
        <tissue evidence="14">Gonads</tissue>
    </source>
</reference>
<dbReference type="InterPro" id="IPR038729">
    <property type="entry name" value="Rad50/SbcC_AAA"/>
</dbReference>
<dbReference type="PANTHER" id="PTHR45916">
    <property type="entry name" value="STRUCTURAL MAINTENANCE OF CHROMOSOMES PROTEIN 5"/>
    <property type="match status" value="1"/>
</dbReference>
<dbReference type="GO" id="GO:0003697">
    <property type="term" value="F:single-stranded DNA binding"/>
    <property type="evidence" value="ECO:0007669"/>
    <property type="project" value="TreeGrafter"/>
</dbReference>
<dbReference type="InParanoid" id="A0A1S3GY52"/>
<dbReference type="GO" id="GO:0005634">
    <property type="term" value="C:nucleus"/>
    <property type="evidence" value="ECO:0007669"/>
    <property type="project" value="UniProtKB-SubCell"/>
</dbReference>
<evidence type="ECO:0000256" key="1">
    <source>
        <dbReference type="ARBA" id="ARBA00004123"/>
    </source>
</evidence>
<feature type="region of interest" description="Disordered" evidence="11">
    <location>
        <begin position="1"/>
        <end position="23"/>
    </location>
</feature>
<feature type="domain" description="Rad50/SbcC-type AAA" evidence="12">
    <location>
        <begin position="30"/>
        <end position="252"/>
    </location>
</feature>
<protein>
    <recommendedName>
        <fullName evidence="4">Structural maintenance of chromosomes protein 5</fullName>
    </recommendedName>
</protein>
<dbReference type="GO" id="GO:0016887">
    <property type="term" value="F:ATP hydrolysis activity"/>
    <property type="evidence" value="ECO:0007669"/>
    <property type="project" value="InterPro"/>
</dbReference>
<feature type="coiled-coil region" evidence="10">
    <location>
        <begin position="270"/>
        <end position="367"/>
    </location>
</feature>
<feature type="coiled-coil region" evidence="10">
    <location>
        <begin position="642"/>
        <end position="714"/>
    </location>
</feature>
<evidence type="ECO:0000256" key="2">
    <source>
        <dbReference type="ARBA" id="ARBA00004286"/>
    </source>
</evidence>
<dbReference type="GO" id="GO:0030915">
    <property type="term" value="C:Smc5-Smc6 complex"/>
    <property type="evidence" value="ECO:0007669"/>
    <property type="project" value="TreeGrafter"/>
</dbReference>
<proteinExistence type="inferred from homology"/>
<dbReference type="GeneID" id="106150428"/>
<dbReference type="AlphaFoldDB" id="A0A1S3GY52"/>
<keyword evidence="5" id="KW-0158">Chromosome</keyword>
<evidence type="ECO:0000256" key="9">
    <source>
        <dbReference type="ARBA" id="ARBA00023242"/>
    </source>
</evidence>
<name>A0A1S3GY52_LINAN</name>
<dbReference type="FunFam" id="3.40.50.300:FF:001301">
    <property type="entry name" value="Structural maintenance of chromosomes 5"/>
    <property type="match status" value="1"/>
</dbReference>
<comment type="subcellular location">
    <subcellularLocation>
        <location evidence="2">Chromosome</location>
    </subcellularLocation>
    <subcellularLocation>
        <location evidence="1">Nucleus</location>
    </subcellularLocation>
</comment>
<dbReference type="Gene3D" id="3.40.50.300">
    <property type="entry name" value="P-loop containing nucleotide triphosphate hydrolases"/>
    <property type="match status" value="2"/>
</dbReference>
<evidence type="ECO:0000313" key="13">
    <source>
        <dbReference type="Proteomes" id="UP000085678"/>
    </source>
</evidence>
<keyword evidence="9" id="KW-0539">Nucleus</keyword>
<dbReference type="GO" id="GO:0000724">
    <property type="term" value="P:double-strand break repair via homologous recombination"/>
    <property type="evidence" value="ECO:0007669"/>
    <property type="project" value="TreeGrafter"/>
</dbReference>
<feature type="coiled-coil region" evidence="10">
    <location>
        <begin position="757"/>
        <end position="802"/>
    </location>
</feature>
<comment type="similarity">
    <text evidence="3">Belongs to the SMC family. SMC5 subfamily.</text>
</comment>
<evidence type="ECO:0000313" key="14">
    <source>
        <dbReference type="RefSeq" id="XP_013378683.1"/>
    </source>
</evidence>
<dbReference type="GO" id="GO:0005524">
    <property type="term" value="F:ATP binding"/>
    <property type="evidence" value="ECO:0007669"/>
    <property type="project" value="UniProtKB-KW"/>
</dbReference>
<organism evidence="13 14">
    <name type="scientific">Lingula anatina</name>
    <name type="common">Brachiopod</name>
    <name type="synonym">Lingula unguis</name>
    <dbReference type="NCBI Taxonomy" id="7574"/>
    <lineage>
        <taxon>Eukaryota</taxon>
        <taxon>Metazoa</taxon>
        <taxon>Spiralia</taxon>
        <taxon>Lophotrochozoa</taxon>
        <taxon>Brachiopoda</taxon>
        <taxon>Linguliformea</taxon>
        <taxon>Lingulata</taxon>
        <taxon>Lingulida</taxon>
        <taxon>Linguloidea</taxon>
        <taxon>Lingulidae</taxon>
        <taxon>Lingula</taxon>
    </lineage>
</organism>
<gene>
    <name evidence="14" type="primary">LOC106150428</name>
</gene>
<evidence type="ECO:0000256" key="3">
    <source>
        <dbReference type="ARBA" id="ARBA00010171"/>
    </source>
</evidence>
<keyword evidence="8 10" id="KW-0175">Coiled coil</keyword>
<keyword evidence="6" id="KW-0547">Nucleotide-binding</keyword>
<keyword evidence="13" id="KW-1185">Reference proteome</keyword>
<evidence type="ECO:0000256" key="11">
    <source>
        <dbReference type="SAM" id="MobiDB-lite"/>
    </source>
</evidence>
<evidence type="ECO:0000256" key="6">
    <source>
        <dbReference type="ARBA" id="ARBA00022741"/>
    </source>
</evidence>
<keyword evidence="7" id="KW-0067">ATP-binding</keyword>
<evidence type="ECO:0000256" key="10">
    <source>
        <dbReference type="SAM" id="Coils"/>
    </source>
</evidence>
<feature type="coiled-coil region" evidence="10">
    <location>
        <begin position="189"/>
        <end position="230"/>
    </location>
</feature>
<evidence type="ECO:0000256" key="7">
    <source>
        <dbReference type="ARBA" id="ARBA00022840"/>
    </source>
</evidence>
<dbReference type="RefSeq" id="XP_013378683.1">
    <property type="nucleotide sequence ID" value="XM_013523229.1"/>
</dbReference>
<sequence length="1058" mass="123013">MAKPKARTNQRQGETQRDGSEGFGEGSIVRVKLENFVTYDVVEFRPGPHLNVIIGPNGTGKSTLVCAICLGVAGKPSVLNRAPNSAGYIKYGCQRAIIELELHNPDGENYVIRREISKNKSDWSVNGRQATQKAVEELASRLKIQVGNLCQFLPQEKVGEFARMTKQELLENTEKAAGPENMYENHQKLKMARQESKQLEARANSVIEHYEDAVQKNSRLEGDVQQYQQRERYRQKIELLQKKRPWVEYEEKRSQFTKEKERKHVIEEHLKKARAAYAPMQAKLNDAEKKVEEINVLMKEKYNVIKEHAKQAANKSKNIENETDKMQEIQDDLNAKRSQEQSRQKRVKNLHAQLDAIQAEYDNVGDEEDVQPAIERVSKDMQDTSRSMTQASHRGSAVKMELDQLRGDIRGKQDVLNQLQDVSNRRLLVLQQRHRHTYEAVMWLRSNRHEFNGVIHEPMIVTLNMKDPRYAKYVEGHVSFNDMRAFICEDQDDANKFLARVRDEQGLRVNAVTAPRVSLNQFKASHPLQYYSKYGFHSYLKDLFECPDPVMAFLCAMYKVHQIPVGDASTRDRVEVLLREHPDLNTFYTEDHQYNVKRSKYGNRERSSRVTELRQPSLLTSSSDVAREQALAAELQGLSETYHTKEKEFKDHEATYKQLEIQLNKLRQEKKDLQSKRDVKRRLAEKIRAKKEIIQRTEGEAINIESEEAKANQKIHKINLRKIDLLSDLKKHTQECLQLSMEKVRLALQHSEAMREVSDIESQLREQSTSLRTQERECEEFKENLRRMKELAKRLLADAKAATGTREDQELSAEMKKAFESCPNRLEDIDAAIHEEQARADLTLAVDDSVIRDFNQRKREIRRLETEKEEKIKALEDHKKEIEELRRGWIEPLEELVEKINKNFGDFFSQMNCVGEVDLDRPENPEDYEKYGIRIKVKYRANEQLRELTPGHQSGGECSVATVLYLMALQELSMCPFRCVDEINQGMDASNERKVFELVVHTMSRPHTGQYFLLTPKLLPDLKYSNHMNVLCVYNGPNMMNHADWNIKKFIRRRAQIP</sequence>